<comment type="caution">
    <text evidence="2">The sequence shown here is derived from an EMBL/GenBank/DDBJ whole genome shotgun (WGS) entry which is preliminary data.</text>
</comment>
<dbReference type="Proteomes" id="UP001500755">
    <property type="component" value="Unassembled WGS sequence"/>
</dbReference>
<name>A0ABP5EXW0_9MICO</name>
<proteinExistence type="predicted"/>
<evidence type="ECO:0000313" key="2">
    <source>
        <dbReference type="EMBL" id="GAA2006563.1"/>
    </source>
</evidence>
<feature type="compositionally biased region" description="Basic and acidic residues" evidence="1">
    <location>
        <begin position="10"/>
        <end position="30"/>
    </location>
</feature>
<reference evidence="3" key="1">
    <citation type="journal article" date="2019" name="Int. J. Syst. Evol. Microbiol.">
        <title>The Global Catalogue of Microorganisms (GCM) 10K type strain sequencing project: providing services to taxonomists for standard genome sequencing and annotation.</title>
        <authorList>
            <consortium name="The Broad Institute Genomics Platform"/>
            <consortium name="The Broad Institute Genome Sequencing Center for Infectious Disease"/>
            <person name="Wu L."/>
            <person name="Ma J."/>
        </authorList>
    </citation>
    <scope>NUCLEOTIDE SEQUENCE [LARGE SCALE GENOMIC DNA]</scope>
    <source>
        <strain evidence="3">JCM 14546</strain>
    </source>
</reference>
<sequence length="85" mass="9290">MDGVPGVLEDPGHRPEPLVEPERGVEEHDSRHALTLPCGWGAGKGGAAQVRRAGGNGFTENDRFGRLSANRKPNESFSVKPWEWE</sequence>
<organism evidence="2 3">
    <name type="scientific">Brevibacterium samyangense</name>
    <dbReference type="NCBI Taxonomy" id="366888"/>
    <lineage>
        <taxon>Bacteria</taxon>
        <taxon>Bacillati</taxon>
        <taxon>Actinomycetota</taxon>
        <taxon>Actinomycetes</taxon>
        <taxon>Micrococcales</taxon>
        <taxon>Brevibacteriaceae</taxon>
        <taxon>Brevibacterium</taxon>
    </lineage>
</organism>
<gene>
    <name evidence="2" type="ORF">GCM10009755_15830</name>
</gene>
<protein>
    <submittedName>
        <fullName evidence="2">Uncharacterized protein</fullName>
    </submittedName>
</protein>
<feature type="region of interest" description="Disordered" evidence="1">
    <location>
        <begin position="52"/>
        <end position="85"/>
    </location>
</feature>
<evidence type="ECO:0000313" key="3">
    <source>
        <dbReference type="Proteomes" id="UP001500755"/>
    </source>
</evidence>
<keyword evidence="3" id="KW-1185">Reference proteome</keyword>
<accession>A0ABP5EXW0</accession>
<evidence type="ECO:0000256" key="1">
    <source>
        <dbReference type="SAM" id="MobiDB-lite"/>
    </source>
</evidence>
<dbReference type="EMBL" id="BAAANO010000014">
    <property type="protein sequence ID" value="GAA2006563.1"/>
    <property type="molecule type" value="Genomic_DNA"/>
</dbReference>
<feature type="region of interest" description="Disordered" evidence="1">
    <location>
        <begin position="1"/>
        <end position="30"/>
    </location>
</feature>